<organism evidence="2">
    <name type="scientific">Sexangularia sp. CB-2014</name>
    <dbReference type="NCBI Taxonomy" id="1486929"/>
    <lineage>
        <taxon>Eukaryota</taxon>
        <taxon>Amoebozoa</taxon>
        <taxon>Tubulinea</taxon>
        <taxon>Elardia</taxon>
        <taxon>Arcellinida</taxon>
        <taxon>Arcellinida incertae sedis</taxon>
        <taxon>Sexangularia</taxon>
    </lineage>
</organism>
<feature type="transmembrane region" description="Helical" evidence="1">
    <location>
        <begin position="101"/>
        <end position="123"/>
    </location>
</feature>
<sequence>MDIGSFDVHGSKLNFVDANPVGKAASNVGGIPETDAALARWFRLVCLAAAISVLGGIIVSIGLAIAGVFNFAYLGPAVWYAILIAYVYVAAVGRNALLVQIYGIVVLILQILVAVSLIINFVHSFVWFESGMPSKFVVLVITYYVYFLLSVIVWFLMTISAIWALNIHKEMTTGGVAASAPIIGSDAPKASYDAV</sequence>
<dbReference type="AlphaFoldDB" id="A0A7S1V5Z6"/>
<keyword evidence="1" id="KW-0472">Membrane</keyword>
<feature type="transmembrane region" description="Helical" evidence="1">
    <location>
        <begin position="41"/>
        <end position="65"/>
    </location>
</feature>
<reference evidence="2" key="1">
    <citation type="submission" date="2021-01" db="EMBL/GenBank/DDBJ databases">
        <authorList>
            <person name="Corre E."/>
            <person name="Pelletier E."/>
            <person name="Niang G."/>
            <person name="Scheremetjew M."/>
            <person name="Finn R."/>
            <person name="Kale V."/>
            <person name="Holt S."/>
            <person name="Cochrane G."/>
            <person name="Meng A."/>
            <person name="Brown T."/>
            <person name="Cohen L."/>
        </authorList>
    </citation>
    <scope>NUCLEOTIDE SEQUENCE</scope>
    <source>
        <strain evidence="2">ATCC 50979</strain>
    </source>
</reference>
<keyword evidence="1" id="KW-1133">Transmembrane helix</keyword>
<protein>
    <submittedName>
        <fullName evidence="2">Uncharacterized protein</fullName>
    </submittedName>
</protein>
<evidence type="ECO:0000256" key="1">
    <source>
        <dbReference type="SAM" id="Phobius"/>
    </source>
</evidence>
<evidence type="ECO:0000313" key="2">
    <source>
        <dbReference type="EMBL" id="CAD9289117.1"/>
    </source>
</evidence>
<proteinExistence type="predicted"/>
<dbReference type="EMBL" id="HBGL01002655">
    <property type="protein sequence ID" value="CAD9289117.1"/>
    <property type="molecule type" value="Transcribed_RNA"/>
</dbReference>
<name>A0A7S1V5Z6_9EUKA</name>
<keyword evidence="1" id="KW-0812">Transmembrane</keyword>
<gene>
    <name evidence="2" type="ORF">SSP0437_LOCUS2032</name>
</gene>
<accession>A0A7S1V5Z6</accession>
<feature type="transmembrane region" description="Helical" evidence="1">
    <location>
        <begin position="143"/>
        <end position="165"/>
    </location>
</feature>
<feature type="transmembrane region" description="Helical" evidence="1">
    <location>
        <begin position="71"/>
        <end position="89"/>
    </location>
</feature>